<comment type="similarity">
    <text evidence="3 9 10">Belongs to the ATPase epsilon chain family.</text>
</comment>
<dbReference type="InterPro" id="IPR036771">
    <property type="entry name" value="ATPsynth_dsu/esu_N"/>
</dbReference>
<dbReference type="NCBIfam" id="TIGR01216">
    <property type="entry name" value="ATP_synt_epsi"/>
    <property type="match status" value="1"/>
</dbReference>
<gene>
    <name evidence="9 12" type="primary">atpC</name>
    <name evidence="12" type="ORF">K7C98_16845</name>
</gene>
<keyword evidence="9" id="KW-1003">Cell membrane</keyword>
<evidence type="ECO:0000256" key="9">
    <source>
        <dbReference type="HAMAP-Rule" id="MF_00530"/>
    </source>
</evidence>
<evidence type="ECO:0000256" key="4">
    <source>
        <dbReference type="ARBA" id="ARBA00022448"/>
    </source>
</evidence>
<dbReference type="RefSeq" id="WP_224192699.1">
    <property type="nucleotide sequence ID" value="NZ_JAIRAU010000022.1"/>
</dbReference>
<comment type="subcellular location">
    <subcellularLocation>
        <location evidence="9">Cell membrane</location>
        <topology evidence="9">Peripheral membrane protein</topology>
    </subcellularLocation>
    <subcellularLocation>
        <location evidence="2">Endomembrane system</location>
        <topology evidence="2">Peripheral membrane protein</topology>
    </subcellularLocation>
</comment>
<comment type="subunit">
    <text evidence="9 10">F-type ATPases have 2 components, CF(1) - the catalytic core - and CF(0) - the membrane proton channel. CF(1) has five subunits: alpha(3), beta(3), gamma(1), delta(1), epsilon(1). CF(0) has three main subunits: a, b and c.</text>
</comment>
<comment type="function">
    <text evidence="1 9">Produces ATP from ADP in the presence of a proton gradient across the membrane.</text>
</comment>
<evidence type="ECO:0000256" key="6">
    <source>
        <dbReference type="ARBA" id="ARBA00023136"/>
    </source>
</evidence>
<evidence type="ECO:0000256" key="8">
    <source>
        <dbReference type="ARBA" id="ARBA00023310"/>
    </source>
</evidence>
<feature type="domain" description="ATP synthase F1 complex delta/epsilon subunit N-terminal" evidence="11">
    <location>
        <begin position="6"/>
        <end position="86"/>
    </location>
</feature>
<dbReference type="SUPFAM" id="SSF51344">
    <property type="entry name" value="Epsilon subunit of F1F0-ATP synthase N-terminal domain"/>
    <property type="match status" value="1"/>
</dbReference>
<dbReference type="PANTHER" id="PTHR13822:SF10">
    <property type="entry name" value="ATP SYNTHASE EPSILON CHAIN, CHLOROPLASTIC"/>
    <property type="match status" value="1"/>
</dbReference>
<keyword evidence="4 9" id="KW-0813">Transport</keyword>
<dbReference type="InterPro" id="IPR020546">
    <property type="entry name" value="ATP_synth_F1_dsu/esu_N"/>
</dbReference>
<dbReference type="Proteomes" id="UP001139031">
    <property type="component" value="Unassembled WGS sequence"/>
</dbReference>
<accession>A0ABS7TRT7</accession>
<evidence type="ECO:0000256" key="10">
    <source>
        <dbReference type="RuleBase" id="RU003656"/>
    </source>
</evidence>
<sequence length="139" mass="14992">MADTTIKLDILTPLGPKRHGVVVPGVEVPGLLGELGVLPEHVPFITPIVPGVVRFRDGGDSVRIAVGAGFLEVTRDNRVVILVERALEVSEIDANKARDELKRVQADLSHDLGSIDAAEHRKLVTEQGWLEAQIRATAP</sequence>
<evidence type="ECO:0000313" key="13">
    <source>
        <dbReference type="Proteomes" id="UP001139031"/>
    </source>
</evidence>
<evidence type="ECO:0000256" key="7">
    <source>
        <dbReference type="ARBA" id="ARBA00023196"/>
    </source>
</evidence>
<keyword evidence="5 9" id="KW-0406">Ion transport</keyword>
<dbReference type="InterPro" id="IPR001469">
    <property type="entry name" value="ATP_synth_F1_dsu/esu"/>
</dbReference>
<reference evidence="12" key="1">
    <citation type="submission" date="2021-08" db="EMBL/GenBank/DDBJ databases">
        <authorList>
            <person name="Stevens D.C."/>
        </authorList>
    </citation>
    <scope>NUCLEOTIDE SEQUENCE</scope>
    <source>
        <strain evidence="12">DSM 53165</strain>
    </source>
</reference>
<dbReference type="HAMAP" id="MF_00530">
    <property type="entry name" value="ATP_synth_epsil_bac"/>
    <property type="match status" value="1"/>
</dbReference>
<protein>
    <recommendedName>
        <fullName evidence="9">ATP synthase epsilon chain</fullName>
    </recommendedName>
    <alternativeName>
        <fullName evidence="9">ATP synthase F1 sector epsilon subunit</fullName>
    </alternativeName>
    <alternativeName>
        <fullName evidence="9">F-ATPase epsilon subunit</fullName>
    </alternativeName>
</protein>
<evidence type="ECO:0000259" key="11">
    <source>
        <dbReference type="Pfam" id="PF02823"/>
    </source>
</evidence>
<evidence type="ECO:0000256" key="1">
    <source>
        <dbReference type="ARBA" id="ARBA00003543"/>
    </source>
</evidence>
<keyword evidence="13" id="KW-1185">Reference proteome</keyword>
<dbReference type="Gene3D" id="2.60.15.10">
    <property type="entry name" value="F0F1 ATP synthase delta/epsilon subunit, N-terminal"/>
    <property type="match status" value="1"/>
</dbReference>
<proteinExistence type="inferred from homology"/>
<comment type="caution">
    <text evidence="12">The sequence shown here is derived from an EMBL/GenBank/DDBJ whole genome shotgun (WGS) entry which is preliminary data.</text>
</comment>
<evidence type="ECO:0000256" key="2">
    <source>
        <dbReference type="ARBA" id="ARBA00004184"/>
    </source>
</evidence>
<name>A0ABS7TRT7_9BACT</name>
<keyword evidence="6 9" id="KW-0472">Membrane</keyword>
<dbReference type="EMBL" id="JAIRAU010000022">
    <property type="protein sequence ID" value="MBZ5710930.1"/>
    <property type="molecule type" value="Genomic_DNA"/>
</dbReference>
<keyword evidence="8 9" id="KW-0066">ATP synthesis</keyword>
<dbReference type="CDD" id="cd12152">
    <property type="entry name" value="F1-ATPase_delta"/>
    <property type="match status" value="1"/>
</dbReference>
<evidence type="ECO:0000256" key="5">
    <source>
        <dbReference type="ARBA" id="ARBA00023065"/>
    </source>
</evidence>
<keyword evidence="7 9" id="KW-0139">CF(1)</keyword>
<organism evidence="12 13">
    <name type="scientific">Nannocystis pusilla</name>
    <dbReference type="NCBI Taxonomy" id="889268"/>
    <lineage>
        <taxon>Bacteria</taxon>
        <taxon>Pseudomonadati</taxon>
        <taxon>Myxococcota</taxon>
        <taxon>Polyangia</taxon>
        <taxon>Nannocystales</taxon>
        <taxon>Nannocystaceae</taxon>
        <taxon>Nannocystis</taxon>
    </lineage>
</organism>
<dbReference type="Pfam" id="PF02823">
    <property type="entry name" value="ATP-synt_DE_N"/>
    <property type="match status" value="1"/>
</dbReference>
<keyword evidence="9" id="KW-0375">Hydrogen ion transport</keyword>
<evidence type="ECO:0000313" key="12">
    <source>
        <dbReference type="EMBL" id="MBZ5710930.1"/>
    </source>
</evidence>
<dbReference type="PANTHER" id="PTHR13822">
    <property type="entry name" value="ATP SYNTHASE DELTA/EPSILON CHAIN"/>
    <property type="match status" value="1"/>
</dbReference>
<evidence type="ECO:0000256" key="3">
    <source>
        <dbReference type="ARBA" id="ARBA00005712"/>
    </source>
</evidence>